<sequence>MADKLAREGCFKPVCFPDLQSLTSVNAVSCWNTETIEEPLRHFTKKLSKAKHSIKWRLLNRNISTISAFKSKQIQWELSWRTTMLSYIDRNVTDNKETRQRAFNVKLFNNELPTLEKLKDRFPKIYENDSLSKTTTVACGDTCKNMCKTLEALKELHISQDDRCTVVKKWETENGISNNKWKKKICNKTLDTTVTSQTNNTDNNSVLNNTTQDLYIIMLSKTAVIGLDCIK</sequence>
<dbReference type="OrthoDB" id="2439524at2759"/>
<gene>
    <name evidence="1" type="ORF">Glove_291g21</name>
</gene>
<accession>A0A397I856</accession>
<keyword evidence="2" id="KW-1185">Reference proteome</keyword>
<evidence type="ECO:0000313" key="1">
    <source>
        <dbReference type="EMBL" id="RHZ69030.1"/>
    </source>
</evidence>
<reference evidence="1 2" key="1">
    <citation type="submission" date="2018-08" db="EMBL/GenBank/DDBJ databases">
        <title>Genome and evolution of the arbuscular mycorrhizal fungus Diversispora epigaea (formerly Glomus versiforme) and its bacterial endosymbionts.</title>
        <authorList>
            <person name="Sun X."/>
            <person name="Fei Z."/>
            <person name="Harrison M."/>
        </authorList>
    </citation>
    <scope>NUCLEOTIDE SEQUENCE [LARGE SCALE GENOMIC DNA]</scope>
    <source>
        <strain evidence="1 2">IT104</strain>
    </source>
</reference>
<evidence type="ECO:0000313" key="2">
    <source>
        <dbReference type="Proteomes" id="UP000266861"/>
    </source>
</evidence>
<name>A0A397I856_9GLOM</name>
<dbReference type="AlphaFoldDB" id="A0A397I856"/>
<comment type="caution">
    <text evidence="1">The sequence shown here is derived from an EMBL/GenBank/DDBJ whole genome shotgun (WGS) entry which is preliminary data.</text>
</comment>
<dbReference type="Proteomes" id="UP000266861">
    <property type="component" value="Unassembled WGS sequence"/>
</dbReference>
<dbReference type="EMBL" id="PQFF01000265">
    <property type="protein sequence ID" value="RHZ69030.1"/>
    <property type="molecule type" value="Genomic_DNA"/>
</dbReference>
<organism evidence="1 2">
    <name type="scientific">Diversispora epigaea</name>
    <dbReference type="NCBI Taxonomy" id="1348612"/>
    <lineage>
        <taxon>Eukaryota</taxon>
        <taxon>Fungi</taxon>
        <taxon>Fungi incertae sedis</taxon>
        <taxon>Mucoromycota</taxon>
        <taxon>Glomeromycotina</taxon>
        <taxon>Glomeromycetes</taxon>
        <taxon>Diversisporales</taxon>
        <taxon>Diversisporaceae</taxon>
        <taxon>Diversispora</taxon>
    </lineage>
</organism>
<proteinExistence type="predicted"/>
<protein>
    <submittedName>
        <fullName evidence="1">Uncharacterized protein</fullName>
    </submittedName>
</protein>